<name>A0A1Y5U2Y8_9PROT</name>
<sequence length="81" mass="8184">MAQQPKPPFDVVIARATKINGQAVMVGQTVKASHADGSYLCGIGKAVRADSDAAKAILARIPARKTDKAAADKAAAGNPAA</sequence>
<evidence type="ECO:0000313" key="2">
    <source>
        <dbReference type="Proteomes" id="UP000193200"/>
    </source>
</evidence>
<keyword evidence="2" id="KW-1185">Reference proteome</keyword>
<dbReference type="Proteomes" id="UP000193200">
    <property type="component" value="Unassembled WGS sequence"/>
</dbReference>
<dbReference type="InParanoid" id="A0A1Y5U2Y8"/>
<dbReference type="RefSeq" id="WP_139839848.1">
    <property type="nucleotide sequence ID" value="NZ_FWFR01000006.1"/>
</dbReference>
<dbReference type="EMBL" id="FWFR01000006">
    <property type="protein sequence ID" value="SLN77298.1"/>
    <property type="molecule type" value="Genomic_DNA"/>
</dbReference>
<evidence type="ECO:0000313" key="1">
    <source>
        <dbReference type="EMBL" id="SLN77298.1"/>
    </source>
</evidence>
<proteinExistence type="predicted"/>
<dbReference type="AlphaFoldDB" id="A0A1Y5U2Y8"/>
<gene>
    <name evidence="1" type="ORF">OCH7691_04377</name>
</gene>
<protein>
    <submittedName>
        <fullName evidence="1">Uncharacterized protein</fullName>
    </submittedName>
</protein>
<reference evidence="1 2" key="1">
    <citation type="submission" date="2017-03" db="EMBL/GenBank/DDBJ databases">
        <authorList>
            <person name="Afonso C.L."/>
            <person name="Miller P.J."/>
            <person name="Scott M.A."/>
            <person name="Spackman E."/>
            <person name="Goraichik I."/>
            <person name="Dimitrov K.M."/>
            <person name="Suarez D.L."/>
            <person name="Swayne D.E."/>
        </authorList>
    </citation>
    <scope>NUCLEOTIDE SEQUENCE [LARGE SCALE GENOMIC DNA]</scope>
    <source>
        <strain evidence="1 2">CECT 7691</strain>
    </source>
</reference>
<accession>A0A1Y5U2Y8</accession>
<organism evidence="1 2">
    <name type="scientific">Oceanibacterium hippocampi</name>
    <dbReference type="NCBI Taxonomy" id="745714"/>
    <lineage>
        <taxon>Bacteria</taxon>
        <taxon>Pseudomonadati</taxon>
        <taxon>Pseudomonadota</taxon>
        <taxon>Alphaproteobacteria</taxon>
        <taxon>Sneathiellales</taxon>
        <taxon>Sneathiellaceae</taxon>
        <taxon>Oceanibacterium</taxon>
    </lineage>
</organism>